<accession>A0A4C1T9Z4</accession>
<comment type="caution">
    <text evidence="1">The sequence shown here is derived from an EMBL/GenBank/DDBJ whole genome shotgun (WGS) entry which is preliminary data.</text>
</comment>
<keyword evidence="2" id="KW-1185">Reference proteome</keyword>
<dbReference type="EMBL" id="BGZK01004667">
    <property type="protein sequence ID" value="GBP10247.1"/>
    <property type="molecule type" value="Genomic_DNA"/>
</dbReference>
<dbReference type="STRING" id="151549.A0A4C1T9Z4"/>
<protein>
    <submittedName>
        <fullName evidence="1">Nuclear pore complex protein Nup107</fullName>
    </submittedName>
</protein>
<dbReference type="AlphaFoldDB" id="A0A4C1T9Z4"/>
<gene>
    <name evidence="1" type="primary">Nup107</name>
    <name evidence="1" type="ORF">EVAR_67196_1</name>
</gene>
<sequence>MANSPLPVRIYPQTTKRVVLGASDAKNVSITLMPSELERMLQSSNLHTSVLGSSFNTTAFADNQSLYERSVMDQTSMDMFKEKADILFPQFLEVLQGRTNDSEIFDTLQELIHTCSGVIEDCQKENMWTTEKNANRQTDWLEKECKTWKLLYALYKDRILIQNVEQDMDYDGLKFRF</sequence>
<evidence type="ECO:0000313" key="2">
    <source>
        <dbReference type="Proteomes" id="UP000299102"/>
    </source>
</evidence>
<evidence type="ECO:0000313" key="1">
    <source>
        <dbReference type="EMBL" id="GBP10247.1"/>
    </source>
</evidence>
<name>A0A4C1T9Z4_EUMVA</name>
<proteinExistence type="predicted"/>
<organism evidence="1 2">
    <name type="scientific">Eumeta variegata</name>
    <name type="common">Bagworm moth</name>
    <name type="synonym">Eumeta japonica</name>
    <dbReference type="NCBI Taxonomy" id="151549"/>
    <lineage>
        <taxon>Eukaryota</taxon>
        <taxon>Metazoa</taxon>
        <taxon>Ecdysozoa</taxon>
        <taxon>Arthropoda</taxon>
        <taxon>Hexapoda</taxon>
        <taxon>Insecta</taxon>
        <taxon>Pterygota</taxon>
        <taxon>Neoptera</taxon>
        <taxon>Endopterygota</taxon>
        <taxon>Lepidoptera</taxon>
        <taxon>Glossata</taxon>
        <taxon>Ditrysia</taxon>
        <taxon>Tineoidea</taxon>
        <taxon>Psychidae</taxon>
        <taxon>Oiketicinae</taxon>
        <taxon>Eumeta</taxon>
    </lineage>
</organism>
<dbReference type="Proteomes" id="UP000299102">
    <property type="component" value="Unassembled WGS sequence"/>
</dbReference>
<reference evidence="1 2" key="1">
    <citation type="journal article" date="2019" name="Commun. Biol.">
        <title>The bagworm genome reveals a unique fibroin gene that provides high tensile strength.</title>
        <authorList>
            <person name="Kono N."/>
            <person name="Nakamura H."/>
            <person name="Ohtoshi R."/>
            <person name="Tomita M."/>
            <person name="Numata K."/>
            <person name="Arakawa K."/>
        </authorList>
    </citation>
    <scope>NUCLEOTIDE SEQUENCE [LARGE SCALE GENOMIC DNA]</scope>
</reference>
<dbReference type="OrthoDB" id="3098at2759"/>